<dbReference type="PATRIC" id="fig|1121405.3.peg.4001"/>
<dbReference type="Proteomes" id="UP000014977">
    <property type="component" value="Unassembled WGS sequence"/>
</dbReference>
<name>S7TC06_DESML</name>
<comment type="caution">
    <text evidence="1">The sequence shown here is derived from an EMBL/GenBank/DDBJ whole genome shotgun (WGS) entry which is preliminary data.</text>
</comment>
<evidence type="ECO:0000313" key="2">
    <source>
        <dbReference type="Proteomes" id="UP000014977"/>
    </source>
</evidence>
<sequence>MRKVLEILWKDKAYEMEMEICDILGVSELRDYFRKPAKFFQDHLKRYSKGRHKAPIYWPLSTASGSYTIWICHHRLTDQTLYAAVNKHVKPKISEIKRGLAHVEEELKAASGREATRLRDRLNETQTFLGELRVCPRSWFGSRRLPANLTSTTA</sequence>
<keyword evidence="2" id="KW-1185">Reference proteome</keyword>
<dbReference type="OrthoDB" id="3201900at2"/>
<accession>S7TC06</accession>
<reference evidence="1 2" key="1">
    <citation type="journal article" date="2013" name="Genome Announc.">
        <title>Draft genome sequences for three mercury-methylating, sulfate-reducing bacteria.</title>
        <authorList>
            <person name="Brown S.D."/>
            <person name="Hurt R.A.Jr."/>
            <person name="Gilmour C.C."/>
            <person name="Elias D.A."/>
        </authorList>
    </citation>
    <scope>NUCLEOTIDE SEQUENCE [LARGE SCALE GENOMIC DNA]</scope>
    <source>
        <strain evidence="1 2">DSM 2059</strain>
    </source>
</reference>
<dbReference type="AlphaFoldDB" id="S7TC06"/>
<dbReference type="STRING" id="897.B2D07_18875"/>
<evidence type="ECO:0000313" key="1">
    <source>
        <dbReference type="EMBL" id="EPR34075.1"/>
    </source>
</evidence>
<dbReference type="EMBL" id="ATHJ01000122">
    <property type="protein sequence ID" value="EPR34075.1"/>
    <property type="molecule type" value="Genomic_DNA"/>
</dbReference>
<proteinExistence type="predicted"/>
<dbReference type="eggNOG" id="COG0286">
    <property type="taxonomic scope" value="Bacteria"/>
</dbReference>
<dbReference type="RefSeq" id="WP_020878590.1">
    <property type="nucleotide sequence ID" value="NZ_ATHJ01000122.1"/>
</dbReference>
<protein>
    <submittedName>
        <fullName evidence="1">Uncharacterized protein</fullName>
    </submittedName>
</protein>
<organism evidence="1 2">
    <name type="scientific">Desulfococcus multivorans DSM 2059</name>
    <dbReference type="NCBI Taxonomy" id="1121405"/>
    <lineage>
        <taxon>Bacteria</taxon>
        <taxon>Pseudomonadati</taxon>
        <taxon>Thermodesulfobacteriota</taxon>
        <taxon>Desulfobacteria</taxon>
        <taxon>Desulfobacterales</taxon>
        <taxon>Desulfococcaceae</taxon>
        <taxon>Desulfococcus</taxon>
    </lineage>
</organism>
<gene>
    <name evidence="1" type="ORF">dsmv_3457</name>
</gene>